<comment type="subcellular location">
    <subcellularLocation>
        <location evidence="1">Cell membrane</location>
    </subcellularLocation>
    <subcellularLocation>
        <location evidence="7">Endomembrane system</location>
        <topology evidence="7">Lipid-anchor</topology>
    </subcellularLocation>
</comment>
<comment type="caution">
    <text evidence="10">The sequence shown here is derived from an EMBL/GenBank/DDBJ whole genome shotgun (WGS) entry which is preliminary data.</text>
</comment>
<dbReference type="PANTHER" id="PTHR34992:SF1">
    <property type="entry name" value="COPPER ACQUISITION FACTOR BIM1-LIKE DOMAIN-CONTAINING PROTEIN"/>
    <property type="match status" value="1"/>
</dbReference>
<accession>A0A9W8EH22</accession>
<dbReference type="InterPro" id="IPR046530">
    <property type="entry name" value="BIM1-like_dom"/>
</dbReference>
<evidence type="ECO:0000313" key="10">
    <source>
        <dbReference type="EMBL" id="KAJ1998188.1"/>
    </source>
</evidence>
<evidence type="ECO:0000256" key="7">
    <source>
        <dbReference type="ARBA" id="ARBA00037868"/>
    </source>
</evidence>
<dbReference type="Pfam" id="PF20238">
    <property type="entry name" value="BIM1-like_dom"/>
    <property type="match status" value="1"/>
</dbReference>
<feature type="domain" description="Copper acquisition factor BIM1-like" evidence="9">
    <location>
        <begin position="3"/>
        <end position="131"/>
    </location>
</feature>
<dbReference type="EMBL" id="JANBQF010001048">
    <property type="protein sequence ID" value="KAJ1998188.1"/>
    <property type="molecule type" value="Genomic_DNA"/>
</dbReference>
<gene>
    <name evidence="10" type="ORF">H4R26_005551</name>
</gene>
<evidence type="ECO:0000256" key="1">
    <source>
        <dbReference type="ARBA" id="ARBA00004236"/>
    </source>
</evidence>
<evidence type="ECO:0000256" key="6">
    <source>
        <dbReference type="ARBA" id="ARBA00023288"/>
    </source>
</evidence>
<dbReference type="PANTHER" id="PTHR34992">
    <property type="entry name" value="HYPHAL ANASTAMOSIS-7 PROTEIN"/>
    <property type="match status" value="1"/>
</dbReference>
<name>A0A9W8EH22_9FUNG</name>
<keyword evidence="5" id="KW-0325">Glycoprotein</keyword>
<keyword evidence="3" id="KW-0732">Signal</keyword>
<dbReference type="OrthoDB" id="2146436at2759"/>
<dbReference type="InterPro" id="IPR046936">
    <property type="entry name" value="BIM1-like"/>
</dbReference>
<keyword evidence="2" id="KW-1003">Cell membrane</keyword>
<sequence length="185" mass="18854">MSVISPPPRSGIIANELIKPCGGGNTLTKNVTTYDANSGALFVLRPGHGTGNLLFNYFTDLTVTNDTKSFPLANVPIPVAGTYNTTLDFAKAGLKNGQSIVVQAIYNGTDSGNTDQYYVCFDVKLASASSTAGPSATHTASDIESDSGLDTQASQAKTTKTSGAVSSVKAALGAFIGLAVAAAVL</sequence>
<evidence type="ECO:0000256" key="4">
    <source>
        <dbReference type="ARBA" id="ARBA00023136"/>
    </source>
</evidence>
<feature type="region of interest" description="Disordered" evidence="8">
    <location>
        <begin position="136"/>
        <end position="155"/>
    </location>
</feature>
<dbReference type="GO" id="GO:0005886">
    <property type="term" value="C:plasma membrane"/>
    <property type="evidence" value="ECO:0007669"/>
    <property type="project" value="UniProtKB-SubCell"/>
</dbReference>
<reference evidence="10" key="1">
    <citation type="submission" date="2022-07" db="EMBL/GenBank/DDBJ databases">
        <title>Phylogenomic reconstructions and comparative analyses of Kickxellomycotina fungi.</title>
        <authorList>
            <person name="Reynolds N.K."/>
            <person name="Stajich J.E."/>
            <person name="Barry K."/>
            <person name="Grigoriev I.V."/>
            <person name="Crous P."/>
            <person name="Smith M.E."/>
        </authorList>
    </citation>
    <scope>NUCLEOTIDE SEQUENCE</scope>
    <source>
        <strain evidence="10">IMI 214461</strain>
    </source>
</reference>
<evidence type="ECO:0000259" key="9">
    <source>
        <dbReference type="Pfam" id="PF20238"/>
    </source>
</evidence>
<keyword evidence="6" id="KW-0449">Lipoprotein</keyword>
<dbReference type="AlphaFoldDB" id="A0A9W8EH22"/>
<proteinExistence type="predicted"/>
<protein>
    <recommendedName>
        <fullName evidence="9">Copper acquisition factor BIM1-like domain-containing protein</fullName>
    </recommendedName>
</protein>
<evidence type="ECO:0000256" key="8">
    <source>
        <dbReference type="SAM" id="MobiDB-lite"/>
    </source>
</evidence>
<dbReference type="GO" id="GO:0012505">
    <property type="term" value="C:endomembrane system"/>
    <property type="evidence" value="ECO:0007669"/>
    <property type="project" value="UniProtKB-SubCell"/>
</dbReference>
<organism evidence="10 11">
    <name type="scientific">Coemansia thaxteri</name>
    <dbReference type="NCBI Taxonomy" id="2663907"/>
    <lineage>
        <taxon>Eukaryota</taxon>
        <taxon>Fungi</taxon>
        <taxon>Fungi incertae sedis</taxon>
        <taxon>Zoopagomycota</taxon>
        <taxon>Kickxellomycotina</taxon>
        <taxon>Kickxellomycetes</taxon>
        <taxon>Kickxellales</taxon>
        <taxon>Kickxellaceae</taxon>
        <taxon>Coemansia</taxon>
    </lineage>
</organism>
<evidence type="ECO:0000256" key="3">
    <source>
        <dbReference type="ARBA" id="ARBA00022729"/>
    </source>
</evidence>
<keyword evidence="11" id="KW-1185">Reference proteome</keyword>
<evidence type="ECO:0000256" key="2">
    <source>
        <dbReference type="ARBA" id="ARBA00022475"/>
    </source>
</evidence>
<evidence type="ECO:0000256" key="5">
    <source>
        <dbReference type="ARBA" id="ARBA00023180"/>
    </source>
</evidence>
<keyword evidence="4" id="KW-0472">Membrane</keyword>
<evidence type="ECO:0000313" key="11">
    <source>
        <dbReference type="Proteomes" id="UP001150907"/>
    </source>
</evidence>
<dbReference type="Proteomes" id="UP001150907">
    <property type="component" value="Unassembled WGS sequence"/>
</dbReference>